<dbReference type="GO" id="GO:0004757">
    <property type="term" value="F:sepiapterin reductase (NADP+) activity"/>
    <property type="evidence" value="ECO:0007669"/>
    <property type="project" value="TreeGrafter"/>
</dbReference>
<dbReference type="Gene3D" id="3.40.50.720">
    <property type="entry name" value="NAD(P)-binding Rossmann-like Domain"/>
    <property type="match status" value="1"/>
</dbReference>
<evidence type="ECO:0000313" key="6">
    <source>
        <dbReference type="EMBL" id="BBI31001.1"/>
    </source>
</evidence>
<reference evidence="6 7" key="1">
    <citation type="submission" date="2019-01" db="EMBL/GenBank/DDBJ databases">
        <title>Complete genome sequence of Cohnella hallensis HS21 isolated from Korean fir (Abies koreana) rhizospheric soil.</title>
        <authorList>
            <person name="Jiang L."/>
            <person name="Kang S.W."/>
            <person name="Kim S."/>
            <person name="Jung J."/>
            <person name="Kim C.Y."/>
            <person name="Kim D.H."/>
            <person name="Kim S.W."/>
            <person name="Lee J."/>
        </authorList>
    </citation>
    <scope>NUCLEOTIDE SEQUENCE [LARGE SCALE GENOMIC DNA]</scope>
    <source>
        <strain evidence="6 7">HS21</strain>
    </source>
</reference>
<dbReference type="PANTHER" id="PTHR44085">
    <property type="entry name" value="SEPIAPTERIN REDUCTASE"/>
    <property type="match status" value="1"/>
</dbReference>
<dbReference type="Pfam" id="PF00106">
    <property type="entry name" value="adh_short"/>
    <property type="match status" value="1"/>
</dbReference>
<evidence type="ECO:0000256" key="2">
    <source>
        <dbReference type="ARBA" id="ARBA00006484"/>
    </source>
</evidence>
<sequence>MKAFIVTGASRGLGFEICKQLIRRNHLIFSIARNNNEFLLELATHNDCKIHSIKYDLQYTEGIPDLIQEVLKLVSNTELDSITLINNAAQVTPLGPADCCTTEETVRNVQINLLAPIVVSQSFIQQTNQLNIHRAIVNISSGSAKHAAAGMSVYCASKAALDMFTSCVQLESHKLLTIYTVDPGMVDTDMQALARNEELLPMAAFFREAKVTGSLKSAEDAARKIVRRVLASSDATERKG</sequence>
<dbReference type="GO" id="GO:0005737">
    <property type="term" value="C:cytoplasm"/>
    <property type="evidence" value="ECO:0007669"/>
    <property type="project" value="UniProtKB-SubCell"/>
</dbReference>
<keyword evidence="4" id="KW-0521">NADP</keyword>
<dbReference type="AlphaFoldDB" id="A0A3T1CYW8"/>
<dbReference type="EMBL" id="AP019400">
    <property type="protein sequence ID" value="BBI31001.1"/>
    <property type="molecule type" value="Genomic_DNA"/>
</dbReference>
<dbReference type="PRINTS" id="PR00081">
    <property type="entry name" value="GDHRDH"/>
</dbReference>
<dbReference type="InterPro" id="IPR051721">
    <property type="entry name" value="Biopterin_syn/organic_redct"/>
</dbReference>
<evidence type="ECO:0000256" key="3">
    <source>
        <dbReference type="ARBA" id="ARBA00022490"/>
    </source>
</evidence>
<evidence type="ECO:0000256" key="1">
    <source>
        <dbReference type="ARBA" id="ARBA00004496"/>
    </source>
</evidence>
<dbReference type="SUPFAM" id="SSF51735">
    <property type="entry name" value="NAD(P)-binding Rossmann-fold domains"/>
    <property type="match status" value="1"/>
</dbReference>
<dbReference type="PROSITE" id="PS00061">
    <property type="entry name" value="ADH_SHORT"/>
    <property type="match status" value="1"/>
</dbReference>
<dbReference type="RefSeq" id="WP_130604888.1">
    <property type="nucleotide sequence ID" value="NZ_AP019400.1"/>
</dbReference>
<evidence type="ECO:0000256" key="4">
    <source>
        <dbReference type="ARBA" id="ARBA00022857"/>
    </source>
</evidence>
<comment type="similarity">
    <text evidence="2">Belongs to the short-chain dehydrogenases/reductases (SDR) family.</text>
</comment>
<dbReference type="KEGG" id="cohn:KCTCHS21_04000"/>
<dbReference type="Proteomes" id="UP000289856">
    <property type="component" value="Chromosome"/>
</dbReference>
<comment type="subcellular location">
    <subcellularLocation>
        <location evidence="1">Cytoplasm</location>
    </subcellularLocation>
</comment>
<organism evidence="6 7">
    <name type="scientific">Cohnella abietis</name>
    <dbReference type="NCBI Taxonomy" id="2507935"/>
    <lineage>
        <taxon>Bacteria</taxon>
        <taxon>Bacillati</taxon>
        <taxon>Bacillota</taxon>
        <taxon>Bacilli</taxon>
        <taxon>Bacillales</taxon>
        <taxon>Paenibacillaceae</taxon>
        <taxon>Cohnella</taxon>
    </lineage>
</organism>
<keyword evidence="7" id="KW-1185">Reference proteome</keyword>
<name>A0A3T1CYW8_9BACL</name>
<protein>
    <submittedName>
        <fullName evidence="6">Short-chain dehydrogenase</fullName>
    </submittedName>
</protein>
<keyword evidence="3" id="KW-0963">Cytoplasm</keyword>
<evidence type="ECO:0000313" key="7">
    <source>
        <dbReference type="Proteomes" id="UP000289856"/>
    </source>
</evidence>
<proteinExistence type="inferred from homology"/>
<accession>A0A3T1CYW8</accession>
<evidence type="ECO:0000256" key="5">
    <source>
        <dbReference type="ARBA" id="ARBA00023002"/>
    </source>
</evidence>
<dbReference type="PANTHER" id="PTHR44085:SF2">
    <property type="entry name" value="SEPIAPTERIN REDUCTASE"/>
    <property type="match status" value="1"/>
</dbReference>
<keyword evidence="5" id="KW-0560">Oxidoreductase</keyword>
<dbReference type="InterPro" id="IPR036291">
    <property type="entry name" value="NAD(P)-bd_dom_sf"/>
</dbReference>
<dbReference type="OrthoDB" id="9794387at2"/>
<dbReference type="InterPro" id="IPR002347">
    <property type="entry name" value="SDR_fam"/>
</dbReference>
<gene>
    <name evidence="6" type="ORF">KCTCHS21_04000</name>
</gene>
<dbReference type="GO" id="GO:0006729">
    <property type="term" value="P:tetrahydrobiopterin biosynthetic process"/>
    <property type="evidence" value="ECO:0007669"/>
    <property type="project" value="TreeGrafter"/>
</dbReference>
<dbReference type="InterPro" id="IPR020904">
    <property type="entry name" value="Sc_DH/Rdtase_CS"/>
</dbReference>